<dbReference type="RefSeq" id="WP_200278477.1">
    <property type="nucleotide sequence ID" value="NZ_JAENII010000005.1"/>
</dbReference>
<feature type="transmembrane region" description="Helical" evidence="2">
    <location>
        <begin position="311"/>
        <end position="332"/>
    </location>
</feature>
<evidence type="ECO:0000256" key="1">
    <source>
        <dbReference type="SAM" id="MobiDB-lite"/>
    </source>
</evidence>
<name>A0A934VE81_9BACT</name>
<keyword evidence="2" id="KW-0812">Transmembrane</keyword>
<evidence type="ECO:0000256" key="2">
    <source>
        <dbReference type="SAM" id="Phobius"/>
    </source>
</evidence>
<dbReference type="Proteomes" id="UP000658278">
    <property type="component" value="Unassembled WGS sequence"/>
</dbReference>
<protein>
    <submittedName>
        <fullName evidence="3">Uncharacterized protein</fullName>
    </submittedName>
</protein>
<gene>
    <name evidence="3" type="ORF">JIN81_08360</name>
</gene>
<keyword evidence="2" id="KW-1133">Transmembrane helix</keyword>
<reference evidence="3" key="1">
    <citation type="submission" date="2021-01" db="EMBL/GenBank/DDBJ databases">
        <title>Modified the classification status of verrucomicrobia.</title>
        <authorList>
            <person name="Feng X."/>
        </authorList>
    </citation>
    <scope>NUCLEOTIDE SEQUENCE</scope>
    <source>
        <strain evidence="3">KCTC 22201</strain>
    </source>
</reference>
<feature type="compositionally biased region" description="Low complexity" evidence="1">
    <location>
        <begin position="283"/>
        <end position="293"/>
    </location>
</feature>
<evidence type="ECO:0000313" key="4">
    <source>
        <dbReference type="Proteomes" id="UP000658278"/>
    </source>
</evidence>
<accession>A0A934VE81</accession>
<keyword evidence="4" id="KW-1185">Reference proteome</keyword>
<dbReference type="EMBL" id="JAENII010000005">
    <property type="protein sequence ID" value="MBK1827029.1"/>
    <property type="molecule type" value="Genomic_DNA"/>
</dbReference>
<comment type="caution">
    <text evidence="3">The sequence shown here is derived from an EMBL/GenBank/DDBJ whole genome shotgun (WGS) entry which is preliminary data.</text>
</comment>
<feature type="region of interest" description="Disordered" evidence="1">
    <location>
        <begin position="275"/>
        <end position="307"/>
    </location>
</feature>
<organism evidence="3 4">
    <name type="scientific">Haloferula rosea</name>
    <dbReference type="NCBI Taxonomy" id="490093"/>
    <lineage>
        <taxon>Bacteria</taxon>
        <taxon>Pseudomonadati</taxon>
        <taxon>Verrucomicrobiota</taxon>
        <taxon>Verrucomicrobiia</taxon>
        <taxon>Verrucomicrobiales</taxon>
        <taxon>Verrucomicrobiaceae</taxon>
        <taxon>Haloferula</taxon>
    </lineage>
</organism>
<keyword evidence="2" id="KW-0472">Membrane</keyword>
<dbReference type="AlphaFoldDB" id="A0A934VE81"/>
<sequence length="336" mass="36287">MGCLHTSIRGPVLTVVGLLACPLWSEDTSPQTRPDRETRGASAFHLQIIHQEPLDGELMDFLPKLSKEITTRPPSANLTIEMVDLSSSDSQDPSAIPHIGQVRFWPAAMLHPPASWDGATPWVFGASKGTVERIMHSPVRQRISDELMRGAPAVWCLVESGDNTADAQALELLQASMDKVNAARTEAGESSEFLIERVRRDDPAETTFLKILMGPDRRPITGPLFVPVFGHGRTTGPLPASVTTHERLRTACDALVDSTQETKAYDLLFATNWDAPEEKKPDSSSSLSEEAPSQTETPSPPQAAGPSVSRGWIAALVGGGILLLGVLSIASLKFRS</sequence>
<proteinExistence type="predicted"/>
<evidence type="ECO:0000313" key="3">
    <source>
        <dbReference type="EMBL" id="MBK1827029.1"/>
    </source>
</evidence>